<evidence type="ECO:0000313" key="3">
    <source>
        <dbReference type="Proteomes" id="UP000216147"/>
    </source>
</evidence>
<dbReference type="Proteomes" id="UP000216147">
    <property type="component" value="Unassembled WGS sequence"/>
</dbReference>
<organism evidence="2 3">
    <name type="scientific">Brevundimonas subvibrioides</name>
    <dbReference type="NCBI Taxonomy" id="74313"/>
    <lineage>
        <taxon>Bacteria</taxon>
        <taxon>Pseudomonadati</taxon>
        <taxon>Pseudomonadota</taxon>
        <taxon>Alphaproteobacteria</taxon>
        <taxon>Caulobacterales</taxon>
        <taxon>Caulobacteraceae</taxon>
        <taxon>Brevundimonas</taxon>
    </lineage>
</organism>
<dbReference type="Pfam" id="PF06166">
    <property type="entry name" value="DUF979"/>
    <property type="match status" value="1"/>
</dbReference>
<reference evidence="2 3" key="1">
    <citation type="submission" date="2017-03" db="EMBL/GenBank/DDBJ databases">
        <title>Lifting the veil on microbial sulfur biogeochemistry in mining wastewaters.</title>
        <authorList>
            <person name="Kantor R.S."/>
            <person name="Colenbrander Nelson T."/>
            <person name="Marshall S."/>
            <person name="Bennett D."/>
            <person name="Apte S."/>
            <person name="Camacho D."/>
            <person name="Thomas B.C."/>
            <person name="Warren L.A."/>
            <person name="Banfield J.F."/>
        </authorList>
    </citation>
    <scope>NUCLEOTIDE SEQUENCE [LARGE SCALE GENOMIC DNA]</scope>
    <source>
        <strain evidence="2">32-68-21</strain>
    </source>
</reference>
<evidence type="ECO:0000256" key="1">
    <source>
        <dbReference type="SAM" id="Phobius"/>
    </source>
</evidence>
<sequence>MITLDQVYILVGLMFLAFAILTLRDPAHPTRIRSALFWGLLAGSMLFGSYLGGLGNGLLVVALVALGGLSKLGVGKPETTTTEQRREGAARRGDGLFLPALIVPVVAVGGTLAAKHTEWGAALFSSTQTTLIALALGCLIALGAAMAWLRPPAAAPLHEGRRLIDSIGWAVLLPQMLAALGAIFLASNVGGVVGEVVTQAVPMSSPLIAVLAYCLGMALFTIIMGNAFAAFPVMTAAIGLPFVVGQFGGDPAIVCAIGMLAGFCGTLLTPMAANFNVVPANLLELPDRNAAFNGVIRAQAPTALILLGVNIALMYFLAFRF</sequence>
<evidence type="ECO:0000313" key="2">
    <source>
        <dbReference type="EMBL" id="OYX57291.1"/>
    </source>
</evidence>
<dbReference type="AlphaFoldDB" id="A0A258HJX9"/>
<gene>
    <name evidence="2" type="ORF">B7Y86_06185</name>
</gene>
<evidence type="ECO:0008006" key="4">
    <source>
        <dbReference type="Google" id="ProtNLM"/>
    </source>
</evidence>
<accession>A0A258HJX9</accession>
<name>A0A258HJX9_9CAUL</name>
<dbReference type="InterPro" id="IPR009323">
    <property type="entry name" value="DUF979"/>
</dbReference>
<keyword evidence="1" id="KW-0472">Membrane</keyword>
<keyword evidence="1" id="KW-1133">Transmembrane helix</keyword>
<feature type="transmembrane region" description="Helical" evidence="1">
    <location>
        <begin position="207"/>
        <end position="240"/>
    </location>
</feature>
<feature type="transmembrane region" description="Helical" evidence="1">
    <location>
        <begin position="6"/>
        <end position="23"/>
    </location>
</feature>
<keyword evidence="1" id="KW-0812">Transmembrane</keyword>
<proteinExistence type="predicted"/>
<feature type="transmembrane region" description="Helical" evidence="1">
    <location>
        <begin position="169"/>
        <end position="187"/>
    </location>
</feature>
<feature type="transmembrane region" description="Helical" evidence="1">
    <location>
        <begin position="129"/>
        <end position="149"/>
    </location>
</feature>
<feature type="transmembrane region" description="Helical" evidence="1">
    <location>
        <begin position="298"/>
        <end position="318"/>
    </location>
</feature>
<comment type="caution">
    <text evidence="2">The sequence shown here is derived from an EMBL/GenBank/DDBJ whole genome shotgun (WGS) entry which is preliminary data.</text>
</comment>
<protein>
    <recommendedName>
        <fullName evidence="4">DUF979 domain-containing protein</fullName>
    </recommendedName>
</protein>
<feature type="transmembrane region" description="Helical" evidence="1">
    <location>
        <begin position="95"/>
        <end position="114"/>
    </location>
</feature>
<feature type="transmembrane region" description="Helical" evidence="1">
    <location>
        <begin position="252"/>
        <end position="278"/>
    </location>
</feature>
<dbReference type="EMBL" id="NCEQ01000006">
    <property type="protein sequence ID" value="OYX57291.1"/>
    <property type="molecule type" value="Genomic_DNA"/>
</dbReference>